<reference evidence="2" key="1">
    <citation type="submission" date="2017-01" db="EMBL/GenBank/DDBJ databases">
        <authorList>
            <person name="Varghese N."/>
            <person name="Submissions S."/>
        </authorList>
    </citation>
    <scope>NUCLEOTIDE SEQUENCE [LARGE SCALE GENOMIC DNA]</scope>
    <source>
        <strain evidence="2">DSM 29430</strain>
    </source>
</reference>
<keyword evidence="2" id="KW-1185">Reference proteome</keyword>
<accession>A0A1N7KWT5</accession>
<evidence type="ECO:0000313" key="1">
    <source>
        <dbReference type="EMBL" id="SIS66102.1"/>
    </source>
</evidence>
<dbReference type="EMBL" id="FTOQ01000002">
    <property type="protein sequence ID" value="SIS66102.1"/>
    <property type="molecule type" value="Genomic_DNA"/>
</dbReference>
<organism evidence="1 2">
    <name type="scientific">Roseivivax lentus</name>
    <dbReference type="NCBI Taxonomy" id="633194"/>
    <lineage>
        <taxon>Bacteria</taxon>
        <taxon>Pseudomonadati</taxon>
        <taxon>Pseudomonadota</taxon>
        <taxon>Alphaproteobacteria</taxon>
        <taxon>Rhodobacterales</taxon>
        <taxon>Roseobacteraceae</taxon>
        <taxon>Roseivivax</taxon>
    </lineage>
</organism>
<dbReference type="RefSeq" id="WP_076445421.1">
    <property type="nucleotide sequence ID" value="NZ_FTOQ01000002.1"/>
</dbReference>
<dbReference type="STRING" id="633194.SAMN05421759_102147"/>
<dbReference type="Proteomes" id="UP000186684">
    <property type="component" value="Unassembled WGS sequence"/>
</dbReference>
<evidence type="ECO:0000313" key="2">
    <source>
        <dbReference type="Proteomes" id="UP000186684"/>
    </source>
</evidence>
<sequence length="419" mass="46068">MTSLAVFDDPERLAHWLMGAAAGYGATLRPDPQTGATSDDAARSATQLMEARAIALHPLSYSEEFSFNDHVLRAAGRRDAGIDAGTARGRLRMAGEMLDDALTLALRRWESRDGPEVLYMLLSLAARKRSDAALSAAREIFAKGRMGLLPENWKRAIGYQLTALAHAFARSLDGRQLLEDMPLRTDYWTASCSGMVCSGIVLNRPERWLPTVERFIDDLETLDRTVLRAQFQSVVNAASLSNVLVGTCTQLPVYWGLDLIEKPFRSERTVRVLEELFAAQTAPIDFHYWGQLAFACGDAEMILRDATMHDDVQRAFERLAREQHATDVDGEYIYHACAERFTILTGKSVNSPAAGIDLLASAVSDREILEGDDMGEPEVIDELLGDVDAIFAEAGLGSLDSAINRLAEKFGRLGGRTLA</sequence>
<protein>
    <submittedName>
        <fullName evidence="1">Uncharacterized protein</fullName>
    </submittedName>
</protein>
<name>A0A1N7KWT5_9RHOB</name>
<proteinExistence type="predicted"/>
<dbReference type="OrthoDB" id="10013237at2"/>
<gene>
    <name evidence="1" type="ORF">SAMN05421759_102147</name>
</gene>
<dbReference type="AlphaFoldDB" id="A0A1N7KWT5"/>